<dbReference type="EMBL" id="JACHJR010000001">
    <property type="protein sequence ID" value="MBB4948359.1"/>
    <property type="molecule type" value="Genomic_DNA"/>
</dbReference>
<reference evidence="1 2" key="1">
    <citation type="submission" date="2020-08" db="EMBL/GenBank/DDBJ databases">
        <title>Sequencing the genomes of 1000 actinobacteria strains.</title>
        <authorList>
            <person name="Klenk H.-P."/>
        </authorList>
    </citation>
    <scope>NUCLEOTIDE SEQUENCE [LARGE SCALE GENOMIC DNA]</scope>
    <source>
        <strain evidence="1 2">DSM 44786</strain>
    </source>
</reference>
<sequence>MSGEYADQTPEVDLGRTQILFRQPTGLKTF</sequence>
<evidence type="ECO:0000313" key="2">
    <source>
        <dbReference type="Proteomes" id="UP000573327"/>
    </source>
</evidence>
<accession>A0A7W7WJ88</accession>
<dbReference type="Proteomes" id="UP000573327">
    <property type="component" value="Unassembled WGS sequence"/>
</dbReference>
<dbReference type="AlphaFoldDB" id="A0A7W7WJ88"/>
<organism evidence="1 2">
    <name type="scientific">Kitasatospora gansuensis</name>
    <dbReference type="NCBI Taxonomy" id="258050"/>
    <lineage>
        <taxon>Bacteria</taxon>
        <taxon>Bacillati</taxon>
        <taxon>Actinomycetota</taxon>
        <taxon>Actinomycetes</taxon>
        <taxon>Kitasatosporales</taxon>
        <taxon>Streptomycetaceae</taxon>
        <taxon>Kitasatospora</taxon>
    </lineage>
</organism>
<evidence type="ECO:0000313" key="1">
    <source>
        <dbReference type="EMBL" id="MBB4948359.1"/>
    </source>
</evidence>
<comment type="caution">
    <text evidence="1">The sequence shown here is derived from an EMBL/GenBank/DDBJ whole genome shotgun (WGS) entry which is preliminary data.</text>
</comment>
<gene>
    <name evidence="1" type="ORF">F4556_003894</name>
</gene>
<keyword evidence="2" id="KW-1185">Reference proteome</keyword>
<protein>
    <submittedName>
        <fullName evidence="1">Uncharacterized protein</fullName>
    </submittedName>
</protein>
<proteinExistence type="predicted"/>
<name>A0A7W7WJ88_9ACTN</name>